<name>A0ABZ1CUW5_9TREE</name>
<dbReference type="EMBL" id="CP141881">
    <property type="protein sequence ID" value="WRT64047.1"/>
    <property type="molecule type" value="Genomic_DNA"/>
</dbReference>
<dbReference type="RefSeq" id="XP_062788787.1">
    <property type="nucleotide sequence ID" value="XM_062932736.1"/>
</dbReference>
<dbReference type="Proteomes" id="UP001329825">
    <property type="component" value="Chromosome 1"/>
</dbReference>
<sequence length="100" mass="11175">MPTKKIKRSSSYSSASSPPSTPKKPKTKATPHKSPRAPTSAGGWTNDKKSMVMKRLFETGYKNMDWTKLAQETGMTGEQCKNQLTPGRNNLRKVILEMFV</sequence>
<evidence type="ECO:0000313" key="3">
    <source>
        <dbReference type="Proteomes" id="UP001329825"/>
    </source>
</evidence>
<feature type="compositionally biased region" description="Basic residues" evidence="1">
    <location>
        <begin position="23"/>
        <end position="35"/>
    </location>
</feature>
<proteinExistence type="predicted"/>
<protein>
    <recommendedName>
        <fullName evidence="4">Myb-like domain-containing protein</fullName>
    </recommendedName>
</protein>
<feature type="compositionally biased region" description="Low complexity" evidence="1">
    <location>
        <begin position="9"/>
        <end position="18"/>
    </location>
</feature>
<evidence type="ECO:0000313" key="2">
    <source>
        <dbReference type="EMBL" id="WRT64047.1"/>
    </source>
</evidence>
<dbReference type="GeneID" id="87953106"/>
<gene>
    <name evidence="2" type="ORF">IL334_000975</name>
</gene>
<organism evidence="2 3">
    <name type="scientific">Kwoniella shivajii</name>
    <dbReference type="NCBI Taxonomy" id="564305"/>
    <lineage>
        <taxon>Eukaryota</taxon>
        <taxon>Fungi</taxon>
        <taxon>Dikarya</taxon>
        <taxon>Basidiomycota</taxon>
        <taxon>Agaricomycotina</taxon>
        <taxon>Tremellomycetes</taxon>
        <taxon>Tremellales</taxon>
        <taxon>Cryptococcaceae</taxon>
        <taxon>Kwoniella</taxon>
    </lineage>
</organism>
<feature type="region of interest" description="Disordered" evidence="1">
    <location>
        <begin position="1"/>
        <end position="47"/>
    </location>
</feature>
<evidence type="ECO:0008006" key="4">
    <source>
        <dbReference type="Google" id="ProtNLM"/>
    </source>
</evidence>
<accession>A0ABZ1CUW5</accession>
<reference evidence="2 3" key="1">
    <citation type="submission" date="2024-01" db="EMBL/GenBank/DDBJ databases">
        <title>Comparative genomics of Cryptococcus and Kwoniella reveals pathogenesis evolution and contrasting modes of karyotype evolution via chromosome fusion or intercentromeric recombination.</title>
        <authorList>
            <person name="Coelho M.A."/>
            <person name="David-Palma M."/>
            <person name="Shea T."/>
            <person name="Bowers K."/>
            <person name="McGinley-Smith S."/>
            <person name="Mohammad A.W."/>
            <person name="Gnirke A."/>
            <person name="Yurkov A.M."/>
            <person name="Nowrousian M."/>
            <person name="Sun S."/>
            <person name="Cuomo C.A."/>
            <person name="Heitman J."/>
        </authorList>
    </citation>
    <scope>NUCLEOTIDE SEQUENCE [LARGE SCALE GENOMIC DNA]</scope>
    <source>
        <strain evidence="2">CBS 11374</strain>
    </source>
</reference>
<keyword evidence="3" id="KW-1185">Reference proteome</keyword>
<evidence type="ECO:0000256" key="1">
    <source>
        <dbReference type="SAM" id="MobiDB-lite"/>
    </source>
</evidence>